<dbReference type="HOGENOM" id="CLU_164595_0_0_9"/>
<dbReference type="InterPro" id="IPR024485">
    <property type="entry name" value="DUF2680"/>
</dbReference>
<proteinExistence type="predicted"/>
<protein>
    <recommendedName>
        <fullName evidence="4">DUF2680 domain-containing protein</fullName>
    </recommendedName>
</protein>
<dbReference type="Proteomes" id="UP000002217">
    <property type="component" value="Chromosome"/>
</dbReference>
<evidence type="ECO:0000313" key="3">
    <source>
        <dbReference type="Proteomes" id="UP000002217"/>
    </source>
</evidence>
<dbReference type="RefSeq" id="WP_015759243.1">
    <property type="nucleotide sequence ID" value="NC_013216.1"/>
</dbReference>
<dbReference type="EMBL" id="CP001720">
    <property type="protein sequence ID" value="ACV64565.1"/>
    <property type="molecule type" value="Genomic_DNA"/>
</dbReference>
<keyword evidence="3" id="KW-1185">Reference proteome</keyword>
<feature type="signal peptide" evidence="1">
    <location>
        <begin position="1"/>
        <end position="23"/>
    </location>
</feature>
<dbReference type="eggNOG" id="ENOG503336T">
    <property type="taxonomic scope" value="Bacteria"/>
</dbReference>
<dbReference type="OrthoDB" id="1787349at2"/>
<reference evidence="2 3" key="1">
    <citation type="journal article" date="2009" name="Stand. Genomic Sci.">
        <title>Complete genome sequence of Desulfotomaculum acetoxidans type strain (5575).</title>
        <authorList>
            <person name="Spring S."/>
            <person name="Lapidus A."/>
            <person name="Schroder M."/>
            <person name="Gleim D."/>
            <person name="Sims D."/>
            <person name="Meincke L."/>
            <person name="Glavina Del Rio T."/>
            <person name="Tice H."/>
            <person name="Copeland A."/>
            <person name="Cheng J.F."/>
            <person name="Lucas S."/>
            <person name="Chen F."/>
            <person name="Nolan M."/>
            <person name="Bruce D."/>
            <person name="Goodwin L."/>
            <person name="Pitluck S."/>
            <person name="Ivanova N."/>
            <person name="Mavromatis K."/>
            <person name="Mikhailova N."/>
            <person name="Pati A."/>
            <person name="Chen A."/>
            <person name="Palaniappan K."/>
            <person name="Land M."/>
            <person name="Hauser L."/>
            <person name="Chang Y.J."/>
            <person name="Jeffries C.D."/>
            <person name="Chain P."/>
            <person name="Saunders E."/>
            <person name="Brettin T."/>
            <person name="Detter J.C."/>
            <person name="Goker M."/>
            <person name="Bristow J."/>
            <person name="Eisen J.A."/>
            <person name="Markowitz V."/>
            <person name="Hugenholtz P."/>
            <person name="Kyrpides N.C."/>
            <person name="Klenk H.P."/>
            <person name="Han C."/>
        </authorList>
    </citation>
    <scope>NUCLEOTIDE SEQUENCE [LARGE SCALE GENOMIC DNA]</scope>
    <source>
        <strain evidence="3">ATCC 49208 / DSM 771 / VKM B-1644</strain>
    </source>
</reference>
<dbReference type="KEGG" id="dae:Dtox_3866"/>
<keyword evidence="1" id="KW-0732">Signal</keyword>
<accession>C8VXG9</accession>
<evidence type="ECO:0000313" key="2">
    <source>
        <dbReference type="EMBL" id="ACV64565.1"/>
    </source>
</evidence>
<dbReference type="AlphaFoldDB" id="C8VXG9"/>
<organism evidence="2 3">
    <name type="scientific">Desulfofarcimen acetoxidans (strain ATCC 49208 / DSM 771 / KCTC 5769 / VKM B-1644 / 5575)</name>
    <name type="common">Desulfotomaculum acetoxidans</name>
    <dbReference type="NCBI Taxonomy" id="485916"/>
    <lineage>
        <taxon>Bacteria</taxon>
        <taxon>Bacillati</taxon>
        <taxon>Bacillota</taxon>
        <taxon>Clostridia</taxon>
        <taxon>Eubacteriales</taxon>
        <taxon>Peptococcaceae</taxon>
        <taxon>Desulfofarcimen</taxon>
    </lineage>
</organism>
<dbReference type="Pfam" id="PF10925">
    <property type="entry name" value="DUF2680"/>
    <property type="match status" value="1"/>
</dbReference>
<name>C8VXG9_DESAS</name>
<sequence>MKRKWIIGVALLVLVSFAVPVFAATNTAIDAKTWFEQKFAAKKAAVDQAVKDGRITEEQGQVWKEHFDQMAEFHEQNGYICPGGGPGMGYGKGNGMMRGNGMGMWGGQTSVAPVPTN</sequence>
<feature type="chain" id="PRO_5002991777" description="DUF2680 domain-containing protein" evidence="1">
    <location>
        <begin position="24"/>
        <end position="117"/>
    </location>
</feature>
<evidence type="ECO:0000256" key="1">
    <source>
        <dbReference type="SAM" id="SignalP"/>
    </source>
</evidence>
<evidence type="ECO:0008006" key="4">
    <source>
        <dbReference type="Google" id="ProtNLM"/>
    </source>
</evidence>
<gene>
    <name evidence="2" type="ordered locus">Dtox_3866</name>
</gene>